<sequence length="76" mass="7535">MPAGGEPGELADACRSDVGSVAAAVMGGDETPIASLSLSIPMSRLTPESEAGYGETASEAARDLSAPIGYTSAHPE</sequence>
<dbReference type="RefSeq" id="WP_144635245.1">
    <property type="nucleotide sequence ID" value="NZ_BNAX01000016.1"/>
</dbReference>
<reference evidence="2 3" key="1">
    <citation type="submission" date="2019-07" db="EMBL/GenBank/DDBJ databases">
        <title>New species of Amycolatopsis and Streptomyces.</title>
        <authorList>
            <person name="Duangmal K."/>
            <person name="Teo W.F.A."/>
            <person name="Lipun K."/>
        </authorList>
    </citation>
    <scope>NUCLEOTIDE SEQUENCE [LARGE SCALE GENOMIC DNA]</scope>
    <source>
        <strain evidence="2 3">JCM 30562</strain>
    </source>
</reference>
<dbReference type="SUPFAM" id="SSF55781">
    <property type="entry name" value="GAF domain-like"/>
    <property type="match status" value="1"/>
</dbReference>
<evidence type="ECO:0000256" key="1">
    <source>
        <dbReference type="SAM" id="MobiDB-lite"/>
    </source>
</evidence>
<organism evidence="2 3">
    <name type="scientific">Amycolatopsis acidiphila</name>
    <dbReference type="NCBI Taxonomy" id="715473"/>
    <lineage>
        <taxon>Bacteria</taxon>
        <taxon>Bacillati</taxon>
        <taxon>Actinomycetota</taxon>
        <taxon>Actinomycetes</taxon>
        <taxon>Pseudonocardiales</taxon>
        <taxon>Pseudonocardiaceae</taxon>
        <taxon>Amycolatopsis</taxon>
    </lineage>
</organism>
<evidence type="ECO:0000313" key="2">
    <source>
        <dbReference type="EMBL" id="TVT24245.1"/>
    </source>
</evidence>
<dbReference type="EMBL" id="VJZA01000007">
    <property type="protein sequence ID" value="TVT24245.1"/>
    <property type="molecule type" value="Genomic_DNA"/>
</dbReference>
<protein>
    <submittedName>
        <fullName evidence="2">Uncharacterized protein</fullName>
    </submittedName>
</protein>
<comment type="caution">
    <text evidence="2">The sequence shown here is derived from an EMBL/GenBank/DDBJ whole genome shotgun (WGS) entry which is preliminary data.</text>
</comment>
<accession>A0A558AJ04</accession>
<gene>
    <name evidence="2" type="ORF">FNH06_06655</name>
</gene>
<dbReference type="Gene3D" id="3.30.450.40">
    <property type="match status" value="1"/>
</dbReference>
<dbReference type="InterPro" id="IPR029016">
    <property type="entry name" value="GAF-like_dom_sf"/>
</dbReference>
<feature type="region of interest" description="Disordered" evidence="1">
    <location>
        <begin position="48"/>
        <end position="76"/>
    </location>
</feature>
<dbReference type="Proteomes" id="UP000318578">
    <property type="component" value="Unassembled WGS sequence"/>
</dbReference>
<evidence type="ECO:0000313" key="3">
    <source>
        <dbReference type="Proteomes" id="UP000318578"/>
    </source>
</evidence>
<proteinExistence type="predicted"/>
<dbReference type="AlphaFoldDB" id="A0A558AJ04"/>
<dbReference type="OrthoDB" id="9807558at2"/>
<keyword evidence="3" id="KW-1185">Reference proteome</keyword>
<name>A0A558AJ04_9PSEU</name>